<sequence>MAKGKILYDKIKNRRIEIDVTQQTVSDVLGVPRATYASFELGKQDFDEDKLQKLCDFFKIELSDVYIPGFRNTVVVPLINNKGGSGKTTVTNGLSYILSTQGYKVLVIDSDAQMNLTHSLGILDRDLECNLNTALIREESLLNFIKPTKYENLDIIMADYSLSRIDTELATKSYRETLFRRLLKPILDKGIYDYILIDTSPNLGLLNSNIMLTSDYCMVPCSIEAFALDGLEILTGFINDCKRDNPKLNILGIVKVKVDKRESSILLQFNKVLEEHFGSIIFDSSIPIDIKIKQSQWNNVPVSVLAENGKSDKNYKELAKEFVKKSKR</sequence>
<dbReference type="AlphaFoldDB" id="A0A162QRY8"/>
<dbReference type="CDD" id="cd00093">
    <property type="entry name" value="HTH_XRE"/>
    <property type="match status" value="1"/>
</dbReference>
<gene>
    <name evidence="2" type="primary">parA</name>
    <name evidence="2" type="ORF">CLMAG_57890</name>
</gene>
<dbReference type="InterPro" id="IPR010982">
    <property type="entry name" value="Lambda_DNA-bd_dom_sf"/>
</dbReference>
<dbReference type="PANTHER" id="PTHR13696:SF99">
    <property type="entry name" value="COBYRINIC ACID AC-DIAMIDE SYNTHASE"/>
    <property type="match status" value="1"/>
</dbReference>
<dbReference type="Gene3D" id="1.10.260.40">
    <property type="entry name" value="lambda repressor-like DNA-binding domains"/>
    <property type="match status" value="1"/>
</dbReference>
<dbReference type="InterPro" id="IPR001387">
    <property type="entry name" value="Cro/C1-type_HTH"/>
</dbReference>
<dbReference type="RefSeq" id="WP_082832125.1">
    <property type="nucleotide sequence ID" value="NZ_FQXL01000030.1"/>
</dbReference>
<dbReference type="InterPro" id="IPR027417">
    <property type="entry name" value="P-loop_NTPase"/>
</dbReference>
<evidence type="ECO:0000313" key="2">
    <source>
        <dbReference type="EMBL" id="KZL88885.1"/>
    </source>
</evidence>
<feature type="domain" description="HTH cro/C1-type" evidence="1">
    <location>
        <begin position="11"/>
        <end position="65"/>
    </location>
</feature>
<organism evidence="2 3">
    <name type="scientific">Clostridium magnum DSM 2767</name>
    <dbReference type="NCBI Taxonomy" id="1121326"/>
    <lineage>
        <taxon>Bacteria</taxon>
        <taxon>Bacillati</taxon>
        <taxon>Bacillota</taxon>
        <taxon>Clostridia</taxon>
        <taxon>Eubacteriales</taxon>
        <taxon>Clostridiaceae</taxon>
        <taxon>Clostridium</taxon>
    </lineage>
</organism>
<reference evidence="2 3" key="1">
    <citation type="submission" date="2016-04" db="EMBL/GenBank/DDBJ databases">
        <title>Genome sequence of Clostridium magnum DSM 2767.</title>
        <authorList>
            <person name="Poehlein A."/>
            <person name="Uhlig R."/>
            <person name="Fischer R."/>
            <person name="Bahl H."/>
            <person name="Daniel R."/>
        </authorList>
    </citation>
    <scope>NUCLEOTIDE SEQUENCE [LARGE SCALE GENOMIC DNA]</scope>
    <source>
        <strain evidence="2 3">DSM 2767</strain>
    </source>
</reference>
<proteinExistence type="predicted"/>
<dbReference type="Pfam" id="PF13614">
    <property type="entry name" value="AAA_31"/>
    <property type="match status" value="1"/>
</dbReference>
<name>A0A162QRY8_9CLOT</name>
<evidence type="ECO:0000313" key="3">
    <source>
        <dbReference type="Proteomes" id="UP000076603"/>
    </source>
</evidence>
<protein>
    <submittedName>
        <fullName evidence="2">Chromosome partitioning protein ParA</fullName>
    </submittedName>
</protein>
<dbReference type="STRING" id="1121326.CLMAG_57890"/>
<dbReference type="Pfam" id="PF01381">
    <property type="entry name" value="HTH_3"/>
    <property type="match status" value="1"/>
</dbReference>
<dbReference type="OrthoDB" id="9791162at2"/>
<dbReference type="SUPFAM" id="SSF47413">
    <property type="entry name" value="lambda repressor-like DNA-binding domains"/>
    <property type="match status" value="1"/>
</dbReference>
<dbReference type="GO" id="GO:0003677">
    <property type="term" value="F:DNA binding"/>
    <property type="evidence" value="ECO:0007669"/>
    <property type="project" value="InterPro"/>
</dbReference>
<dbReference type="PATRIC" id="fig|1121326.3.peg.5849"/>
<dbReference type="CDD" id="cd02042">
    <property type="entry name" value="ParAB_family"/>
    <property type="match status" value="1"/>
</dbReference>
<comment type="caution">
    <text evidence="2">The sequence shown here is derived from an EMBL/GenBank/DDBJ whole genome shotgun (WGS) entry which is preliminary data.</text>
</comment>
<evidence type="ECO:0000259" key="1">
    <source>
        <dbReference type="PROSITE" id="PS50943"/>
    </source>
</evidence>
<dbReference type="Proteomes" id="UP000076603">
    <property type="component" value="Unassembled WGS sequence"/>
</dbReference>
<dbReference type="SMART" id="SM00530">
    <property type="entry name" value="HTH_XRE"/>
    <property type="match status" value="1"/>
</dbReference>
<dbReference type="SUPFAM" id="SSF52540">
    <property type="entry name" value="P-loop containing nucleoside triphosphate hydrolases"/>
    <property type="match status" value="1"/>
</dbReference>
<dbReference type="InterPro" id="IPR050678">
    <property type="entry name" value="DNA_Partitioning_ATPase"/>
</dbReference>
<dbReference type="EMBL" id="LWAE01000013">
    <property type="protein sequence ID" value="KZL88885.1"/>
    <property type="molecule type" value="Genomic_DNA"/>
</dbReference>
<dbReference type="PROSITE" id="PS50943">
    <property type="entry name" value="HTH_CROC1"/>
    <property type="match status" value="1"/>
</dbReference>
<dbReference type="PANTHER" id="PTHR13696">
    <property type="entry name" value="P-LOOP CONTAINING NUCLEOSIDE TRIPHOSPHATE HYDROLASE"/>
    <property type="match status" value="1"/>
</dbReference>
<keyword evidence="3" id="KW-1185">Reference proteome</keyword>
<dbReference type="Gene3D" id="3.40.50.300">
    <property type="entry name" value="P-loop containing nucleotide triphosphate hydrolases"/>
    <property type="match status" value="1"/>
</dbReference>
<dbReference type="InterPro" id="IPR025669">
    <property type="entry name" value="AAA_dom"/>
</dbReference>
<accession>A0A162QRY8</accession>